<dbReference type="InterPro" id="IPR054691">
    <property type="entry name" value="LeuA/HCS_post-cat"/>
</dbReference>
<keyword evidence="12" id="KW-1185">Reference proteome</keyword>
<dbReference type="AlphaFoldDB" id="A0A6H9YQL1"/>
<dbReference type="SUPFAM" id="SSF110921">
    <property type="entry name" value="2-isopropylmalate synthase LeuA, allosteric (dimerisation) domain"/>
    <property type="match status" value="1"/>
</dbReference>
<comment type="caution">
    <text evidence="11">The sequence shown here is derived from an EMBL/GenBank/DDBJ whole genome shotgun (WGS) entry which is preliminary data.</text>
</comment>
<keyword evidence="3" id="KW-0028">Amino-acid biosynthesis</keyword>
<dbReference type="RefSeq" id="WP_151567181.1">
    <property type="nucleotide sequence ID" value="NZ_WBMT01000022.1"/>
</dbReference>
<dbReference type="EC" id="2.3.3.21" evidence="8"/>
<dbReference type="Proteomes" id="UP000468735">
    <property type="component" value="Unassembled WGS sequence"/>
</dbReference>
<dbReference type="SMART" id="SM00917">
    <property type="entry name" value="LeuA_dimer"/>
    <property type="match status" value="1"/>
</dbReference>
<accession>A0A6H9YQL1</accession>
<sequence>MQSDGFHVYDTTLRDGSQQEGLNLSVADKLVVARHLDELGVGFIEGGWPGANPKDTEFFRRAQTELDLKHAQLTAFGATRRAGVRAADDPQVAALRDSGAPVVTLVAKSHDRHVELALRTTLEENLAMIRDTVSHLRAEGRRVFLDAEHFFDGYNANRSYALEVVRTAAEAGADVIALCDTNGGMLPDELADVVHEVVSVGARVGIHCHDDSGCAVANSLAAVRAGATHVQGCANGYGERSGNANLFTVIGNLQLKRGMRLVSDAQLAEMTRIAHAVSEVTNVTPSSQQPYVGLSAFAHKAGLHASAVKVDPDLYQHIDPATVGNDMRMLVSSMAGRASVELKGRELGYDLSGEKAKAVVDRVKELESTGYTFEAADASFELLLREELTGVRQRHFEVESWRAIVERRPDGSMVSEATVKLHAKGERIVATGEGNGPVNALDNALRIALGRLYPELARLELIDYKVRILEGTHGTNARTRVLIESSDGTREWGTVGVEDNVIAASWQALEEAVTYSLLHAGYEAG</sequence>
<name>A0A6H9YQL1_9ACTN</name>
<evidence type="ECO:0000259" key="10">
    <source>
        <dbReference type="PROSITE" id="PS50991"/>
    </source>
</evidence>
<comment type="catalytic activity">
    <reaction evidence="7">
        <text>pyruvate + acetyl-CoA + H2O = (3R)-citramalate + CoA + H(+)</text>
        <dbReference type="Rhea" id="RHEA:19045"/>
        <dbReference type="ChEBI" id="CHEBI:15361"/>
        <dbReference type="ChEBI" id="CHEBI:15377"/>
        <dbReference type="ChEBI" id="CHEBI:15378"/>
        <dbReference type="ChEBI" id="CHEBI:30934"/>
        <dbReference type="ChEBI" id="CHEBI:57287"/>
        <dbReference type="ChEBI" id="CHEBI:57288"/>
        <dbReference type="EC" id="2.3.3.21"/>
    </reaction>
</comment>
<dbReference type="InterPro" id="IPR000891">
    <property type="entry name" value="PYR_CT"/>
</dbReference>
<gene>
    <name evidence="11" type="ORF">F8566_38415</name>
</gene>
<evidence type="ECO:0000256" key="6">
    <source>
        <dbReference type="ARBA" id="ARBA00023304"/>
    </source>
</evidence>
<evidence type="ECO:0000313" key="12">
    <source>
        <dbReference type="Proteomes" id="UP000468735"/>
    </source>
</evidence>
<dbReference type="PROSITE" id="PS00816">
    <property type="entry name" value="AIPM_HOMOCIT_SYNTH_2"/>
    <property type="match status" value="1"/>
</dbReference>
<keyword evidence="5 9" id="KW-0808">Transferase</keyword>
<evidence type="ECO:0000256" key="2">
    <source>
        <dbReference type="ARBA" id="ARBA00006154"/>
    </source>
</evidence>
<dbReference type="SUPFAM" id="SSF51569">
    <property type="entry name" value="Aldolase"/>
    <property type="match status" value="1"/>
</dbReference>
<comment type="pathway">
    <text evidence="1">Amino-acid biosynthesis; L-isoleucine biosynthesis; 2-oxobutanoate from pyruvate: step 1/3.</text>
</comment>
<dbReference type="GO" id="GO:0003852">
    <property type="term" value="F:2-isopropylmalate synthase activity"/>
    <property type="evidence" value="ECO:0007669"/>
    <property type="project" value="InterPro"/>
</dbReference>
<evidence type="ECO:0000256" key="1">
    <source>
        <dbReference type="ARBA" id="ARBA00004743"/>
    </source>
</evidence>
<dbReference type="InterPro" id="IPR005675">
    <property type="entry name" value="Citramal_synthase"/>
</dbReference>
<dbReference type="PANTHER" id="PTHR43538">
    <property type="entry name" value="ALPHA-IPM SYNTHASE/HOMOCITRATE SYNTHASE"/>
    <property type="match status" value="1"/>
</dbReference>
<dbReference type="Gene3D" id="3.20.20.70">
    <property type="entry name" value="Aldolase class I"/>
    <property type="match status" value="1"/>
</dbReference>
<keyword evidence="6" id="KW-0100">Branched-chain amino acid biosynthesis</keyword>
<dbReference type="PROSITE" id="PS50991">
    <property type="entry name" value="PYR_CT"/>
    <property type="match status" value="1"/>
</dbReference>
<evidence type="ECO:0000256" key="7">
    <source>
        <dbReference type="ARBA" id="ARBA00048263"/>
    </source>
</evidence>
<protein>
    <recommendedName>
        <fullName evidence="8">Citramalate synthase</fullName>
        <ecNumber evidence="8">2.3.3.21</ecNumber>
    </recommendedName>
</protein>
<keyword evidence="4" id="KW-0412">Isoleucine biosynthesis</keyword>
<dbReference type="InterPro" id="IPR036230">
    <property type="entry name" value="LeuA_allosteric_dom_sf"/>
</dbReference>
<evidence type="ECO:0000256" key="9">
    <source>
        <dbReference type="RuleBase" id="RU003523"/>
    </source>
</evidence>
<dbReference type="InterPro" id="IPR013709">
    <property type="entry name" value="2-isopropylmalate_synth_dimer"/>
</dbReference>
<dbReference type="GO" id="GO:0009097">
    <property type="term" value="P:isoleucine biosynthetic process"/>
    <property type="evidence" value="ECO:0007669"/>
    <property type="project" value="UniProtKB-UniRule"/>
</dbReference>
<dbReference type="InterPro" id="IPR013785">
    <property type="entry name" value="Aldolase_TIM"/>
</dbReference>
<dbReference type="Gene3D" id="1.10.238.260">
    <property type="match status" value="1"/>
</dbReference>
<dbReference type="Pfam" id="PF08502">
    <property type="entry name" value="LeuA_dimer"/>
    <property type="match status" value="1"/>
</dbReference>
<dbReference type="PROSITE" id="PS00815">
    <property type="entry name" value="AIPM_HOMOCIT_SYNTH_1"/>
    <property type="match status" value="1"/>
</dbReference>
<dbReference type="UniPathway" id="UPA00047">
    <property type="reaction ID" value="UER00066"/>
</dbReference>
<dbReference type="NCBIfam" id="TIGR00977">
    <property type="entry name" value="citramal_synth"/>
    <property type="match status" value="1"/>
</dbReference>
<dbReference type="Gene3D" id="3.30.160.270">
    <property type="match status" value="1"/>
</dbReference>
<reference evidence="11 12" key="1">
    <citation type="submission" date="2019-09" db="EMBL/GenBank/DDBJ databases">
        <title>Actinomadura physcomitrii sp. nov., a novel actinomycete isolated from moss [Physcomitrium sphaericum (Ludw) Fuernr].</title>
        <authorList>
            <person name="Zhuang X."/>
            <person name="Liu C."/>
        </authorList>
    </citation>
    <scope>NUCLEOTIDE SEQUENCE [LARGE SCALE GENOMIC DNA]</scope>
    <source>
        <strain evidence="11 12">HMC1</strain>
    </source>
</reference>
<feature type="domain" description="Pyruvate carboxyltransferase" evidence="10">
    <location>
        <begin position="6"/>
        <end position="271"/>
    </location>
</feature>
<evidence type="ECO:0000313" key="11">
    <source>
        <dbReference type="EMBL" id="KAB2342427.1"/>
    </source>
</evidence>
<dbReference type="InterPro" id="IPR002034">
    <property type="entry name" value="AIPM/Hcit_synth_CS"/>
</dbReference>
<evidence type="ECO:0000256" key="5">
    <source>
        <dbReference type="ARBA" id="ARBA00022679"/>
    </source>
</evidence>
<evidence type="ECO:0000256" key="4">
    <source>
        <dbReference type="ARBA" id="ARBA00022624"/>
    </source>
</evidence>
<dbReference type="PANTHER" id="PTHR43538:SF1">
    <property type="entry name" value="(R)-CITRAMALATE SYNTHASE"/>
    <property type="match status" value="1"/>
</dbReference>
<dbReference type="GO" id="GO:0009098">
    <property type="term" value="P:L-leucine biosynthetic process"/>
    <property type="evidence" value="ECO:0007669"/>
    <property type="project" value="InterPro"/>
</dbReference>
<comment type="similarity">
    <text evidence="2 9">Belongs to the alpha-IPM synthase/homocitrate synthase family.</text>
</comment>
<evidence type="ECO:0000256" key="8">
    <source>
        <dbReference type="NCBIfam" id="TIGR00977"/>
    </source>
</evidence>
<proteinExistence type="inferred from homology"/>
<dbReference type="OrthoDB" id="9803573at2"/>
<dbReference type="EMBL" id="WBMT01000022">
    <property type="protein sequence ID" value="KAB2342427.1"/>
    <property type="molecule type" value="Genomic_DNA"/>
</dbReference>
<dbReference type="CDD" id="cd07941">
    <property type="entry name" value="DRE_TIM_LeuA3"/>
    <property type="match status" value="1"/>
</dbReference>
<dbReference type="GO" id="GO:0043714">
    <property type="term" value="F:(R)-citramalate synthase activity"/>
    <property type="evidence" value="ECO:0007669"/>
    <property type="project" value="UniProtKB-UniRule"/>
</dbReference>
<evidence type="ECO:0000256" key="3">
    <source>
        <dbReference type="ARBA" id="ARBA00022605"/>
    </source>
</evidence>
<dbReference type="Pfam" id="PF22617">
    <property type="entry name" value="HCS_D2"/>
    <property type="match status" value="1"/>
</dbReference>
<dbReference type="Pfam" id="PF00682">
    <property type="entry name" value="HMGL-like"/>
    <property type="match status" value="1"/>
</dbReference>
<organism evidence="11 12">
    <name type="scientific">Actinomadura rudentiformis</name>
    <dbReference type="NCBI Taxonomy" id="359158"/>
    <lineage>
        <taxon>Bacteria</taxon>
        <taxon>Bacillati</taxon>
        <taxon>Actinomycetota</taxon>
        <taxon>Actinomycetes</taxon>
        <taxon>Streptosporangiales</taxon>
        <taxon>Thermomonosporaceae</taxon>
        <taxon>Actinomadura</taxon>
    </lineage>
</organism>